<dbReference type="GO" id="GO:0009246">
    <property type="term" value="P:enterobacterial common antigen biosynthetic process"/>
    <property type="evidence" value="ECO:0007669"/>
    <property type="project" value="TreeGrafter"/>
</dbReference>
<evidence type="ECO:0000256" key="1">
    <source>
        <dbReference type="ARBA" id="ARBA00004651"/>
    </source>
</evidence>
<keyword evidence="4 7" id="KW-0812">Transmembrane</keyword>
<feature type="transmembrane region" description="Helical" evidence="7">
    <location>
        <begin position="176"/>
        <end position="194"/>
    </location>
</feature>
<dbReference type="EMBL" id="QNSE01000002">
    <property type="protein sequence ID" value="RBP85043.1"/>
    <property type="molecule type" value="Genomic_DNA"/>
</dbReference>
<reference evidence="9 10" key="1">
    <citation type="submission" date="2018-06" db="EMBL/GenBank/DDBJ databases">
        <title>Genomic Encyclopedia of Type Strains, Phase III (KMG-III): the genomes of soil and plant-associated and newly described type strains.</title>
        <authorList>
            <person name="Whitman W."/>
        </authorList>
    </citation>
    <scope>NUCLEOTIDE SEQUENCE [LARGE SCALE GENOMIC DNA]</scope>
    <source>
        <strain evidence="9 10">CECT 7377</strain>
    </source>
</reference>
<name>A0A366JDH8_9GAMM</name>
<evidence type="ECO:0000256" key="3">
    <source>
        <dbReference type="ARBA" id="ARBA00022475"/>
    </source>
</evidence>
<keyword evidence="3" id="KW-1003">Cell membrane</keyword>
<dbReference type="Proteomes" id="UP000252792">
    <property type="component" value="Unassembled WGS sequence"/>
</dbReference>
<feature type="transmembrane region" description="Helical" evidence="7">
    <location>
        <begin position="339"/>
        <end position="360"/>
    </location>
</feature>
<feature type="transmembrane region" description="Helical" evidence="7">
    <location>
        <begin position="147"/>
        <end position="169"/>
    </location>
</feature>
<feature type="transmembrane region" description="Helical" evidence="7">
    <location>
        <begin position="67"/>
        <end position="84"/>
    </location>
</feature>
<dbReference type="InterPro" id="IPR002656">
    <property type="entry name" value="Acyl_transf_3_dom"/>
</dbReference>
<dbReference type="GO" id="GO:0005886">
    <property type="term" value="C:plasma membrane"/>
    <property type="evidence" value="ECO:0007669"/>
    <property type="project" value="UniProtKB-SubCell"/>
</dbReference>
<gene>
    <name evidence="9" type="ORF">DFP80_10240</name>
</gene>
<feature type="transmembrane region" description="Helical" evidence="7">
    <location>
        <begin position="39"/>
        <end position="55"/>
    </location>
</feature>
<dbReference type="RefSeq" id="WP_158601329.1">
    <property type="nucleotide sequence ID" value="NZ_QNSE01000002.1"/>
</dbReference>
<evidence type="ECO:0000256" key="6">
    <source>
        <dbReference type="ARBA" id="ARBA00023136"/>
    </source>
</evidence>
<comment type="similarity">
    <text evidence="2">Belongs to the acyltransferase 3 family.</text>
</comment>
<accession>A0A366JDH8</accession>
<sequence>MNITQKPTLIDIKTPQQPSVVESNQSKAKKSSRVIEFDYLRGLAIVLIVLGHSITNTNDGFPVWLENIIRGGTGVFVFISGFFFHHIFAQRFDYQNFMSKKVQNVLVPFLSVSAFAIVANFFVFLFVDRVTLMKALSMCWALIQQGFVLFPHWYIPFIMATFLCSGLHFRYLKLPLLTQLTILALFSITAVVIHRPDGNINVLQSVVYFTPFYLVGMLYSQYLDWMKQHYRYFLTAAIIAVITTVWLQSSVLFHAGGYHKAAFEWAGIDLQFIQKMGLCVLFVGVCYHLVWPALGKHLIMLASISFAIFFLHPLLSMIWGNTKYLLLNAGYIEPNTTMAYSLISSVCLFIFQFYGSVWLIGKLKRLLKSKSRLLIGA</sequence>
<comment type="subcellular location">
    <subcellularLocation>
        <location evidence="1">Cell membrane</location>
        <topology evidence="1">Multi-pass membrane protein</topology>
    </subcellularLocation>
</comment>
<dbReference type="Pfam" id="PF01757">
    <property type="entry name" value="Acyl_transf_3"/>
    <property type="match status" value="1"/>
</dbReference>
<feature type="transmembrane region" description="Helical" evidence="7">
    <location>
        <begin position="200"/>
        <end position="220"/>
    </location>
</feature>
<evidence type="ECO:0000313" key="9">
    <source>
        <dbReference type="EMBL" id="RBP85043.1"/>
    </source>
</evidence>
<evidence type="ECO:0000256" key="4">
    <source>
        <dbReference type="ARBA" id="ARBA00022692"/>
    </source>
</evidence>
<proteinExistence type="inferred from homology"/>
<protein>
    <submittedName>
        <fullName evidence="9">Fucose 4-O-acetylase-like acetyltransferase</fullName>
    </submittedName>
</protein>
<evidence type="ECO:0000256" key="7">
    <source>
        <dbReference type="SAM" id="Phobius"/>
    </source>
</evidence>
<dbReference type="PANTHER" id="PTHR40074">
    <property type="entry name" value="O-ACETYLTRANSFERASE WECH"/>
    <property type="match status" value="1"/>
</dbReference>
<feature type="transmembrane region" description="Helical" evidence="7">
    <location>
        <begin position="105"/>
        <end position="127"/>
    </location>
</feature>
<keyword evidence="6 7" id="KW-0472">Membrane</keyword>
<dbReference type="PANTHER" id="PTHR40074:SF2">
    <property type="entry name" value="O-ACETYLTRANSFERASE WECH"/>
    <property type="match status" value="1"/>
</dbReference>
<feature type="transmembrane region" description="Helical" evidence="7">
    <location>
        <begin position="232"/>
        <end position="252"/>
    </location>
</feature>
<keyword evidence="5 7" id="KW-1133">Transmembrane helix</keyword>
<feature type="transmembrane region" description="Helical" evidence="7">
    <location>
        <begin position="272"/>
        <end position="291"/>
    </location>
</feature>
<keyword evidence="9" id="KW-0808">Transferase</keyword>
<organism evidence="9 10">
    <name type="scientific">Marinomonas rhizomae</name>
    <dbReference type="NCBI Taxonomy" id="491948"/>
    <lineage>
        <taxon>Bacteria</taxon>
        <taxon>Pseudomonadati</taxon>
        <taxon>Pseudomonadota</taxon>
        <taxon>Gammaproteobacteria</taxon>
        <taxon>Oceanospirillales</taxon>
        <taxon>Oceanospirillaceae</taxon>
        <taxon>Marinomonas</taxon>
    </lineage>
</organism>
<evidence type="ECO:0000256" key="5">
    <source>
        <dbReference type="ARBA" id="ARBA00022989"/>
    </source>
</evidence>
<feature type="domain" description="Acyltransferase 3" evidence="8">
    <location>
        <begin position="35"/>
        <end position="346"/>
    </location>
</feature>
<dbReference type="AlphaFoldDB" id="A0A366JDH8"/>
<feature type="transmembrane region" description="Helical" evidence="7">
    <location>
        <begin position="298"/>
        <end position="319"/>
    </location>
</feature>
<evidence type="ECO:0000259" key="8">
    <source>
        <dbReference type="Pfam" id="PF01757"/>
    </source>
</evidence>
<evidence type="ECO:0000313" key="10">
    <source>
        <dbReference type="Proteomes" id="UP000252792"/>
    </source>
</evidence>
<dbReference type="GO" id="GO:0016413">
    <property type="term" value="F:O-acetyltransferase activity"/>
    <property type="evidence" value="ECO:0007669"/>
    <property type="project" value="TreeGrafter"/>
</dbReference>
<comment type="caution">
    <text evidence="9">The sequence shown here is derived from an EMBL/GenBank/DDBJ whole genome shotgun (WGS) entry which is preliminary data.</text>
</comment>
<keyword evidence="10" id="KW-1185">Reference proteome</keyword>
<evidence type="ECO:0000256" key="2">
    <source>
        <dbReference type="ARBA" id="ARBA00007400"/>
    </source>
</evidence>